<feature type="region of interest" description="Disordered" evidence="1">
    <location>
        <begin position="119"/>
        <end position="147"/>
    </location>
</feature>
<evidence type="ECO:0000256" key="1">
    <source>
        <dbReference type="SAM" id="MobiDB-lite"/>
    </source>
</evidence>
<dbReference type="EnsemblMetazoa" id="CJA25589b.1">
    <property type="protein sequence ID" value="CJA25589b.1"/>
    <property type="gene ID" value="WBGene00181161"/>
</dbReference>
<feature type="compositionally biased region" description="Polar residues" evidence="1">
    <location>
        <begin position="119"/>
        <end position="132"/>
    </location>
</feature>
<dbReference type="AlphaFoldDB" id="A0A8R1I9U0"/>
<protein>
    <submittedName>
        <fullName evidence="2">Uncharacterized protein</fullName>
    </submittedName>
</protein>
<dbReference type="Proteomes" id="UP000005237">
    <property type="component" value="Unassembled WGS sequence"/>
</dbReference>
<feature type="compositionally biased region" description="Basic and acidic residues" evidence="1">
    <location>
        <begin position="18"/>
        <end position="30"/>
    </location>
</feature>
<reference evidence="3" key="1">
    <citation type="submission" date="2010-08" db="EMBL/GenBank/DDBJ databases">
        <authorList>
            <consortium name="Caenorhabditis japonica Sequencing Consortium"/>
            <person name="Wilson R.K."/>
        </authorList>
    </citation>
    <scope>NUCLEOTIDE SEQUENCE [LARGE SCALE GENOMIC DNA]</scope>
    <source>
        <strain evidence="3">DF5081</strain>
    </source>
</reference>
<feature type="region of interest" description="Disordered" evidence="1">
    <location>
        <begin position="18"/>
        <end position="90"/>
    </location>
</feature>
<feature type="compositionally biased region" description="Polar residues" evidence="1">
    <location>
        <begin position="49"/>
        <end position="61"/>
    </location>
</feature>
<feature type="region of interest" description="Disordered" evidence="1">
    <location>
        <begin position="162"/>
        <end position="181"/>
    </location>
</feature>
<sequence length="258" mass="28712">MESWDQFRCLAIARPTDENDVEKIDVKTESPTRPVPIVDAKKPRRASGSVESPNSGGTSASREAAPRFILGQSTSSEDSRHSDFPHSYEEDHKPCLADLRNHSFPFVNLLQSAYNPANGTKKNYSSTSLNTTPKAVPEEEENVEKPAVEKVAESFRAAKISEAVLEEDEEEEEHPVESMELSEDSFVHFNQLSETGSAPSIGNEIGDYLKQLKTAPDMFQFGEVDFSKIDMKAELEKMSSFTTNFNDFISHINSVADE</sequence>
<evidence type="ECO:0000313" key="2">
    <source>
        <dbReference type="EnsemblMetazoa" id="CJA25589b.1"/>
    </source>
</evidence>
<accession>A0A8R1I9U0</accession>
<organism evidence="2 3">
    <name type="scientific">Caenorhabditis japonica</name>
    <dbReference type="NCBI Taxonomy" id="281687"/>
    <lineage>
        <taxon>Eukaryota</taxon>
        <taxon>Metazoa</taxon>
        <taxon>Ecdysozoa</taxon>
        <taxon>Nematoda</taxon>
        <taxon>Chromadorea</taxon>
        <taxon>Rhabditida</taxon>
        <taxon>Rhabditina</taxon>
        <taxon>Rhabditomorpha</taxon>
        <taxon>Rhabditoidea</taxon>
        <taxon>Rhabditidae</taxon>
        <taxon>Peloderinae</taxon>
        <taxon>Caenorhabditis</taxon>
    </lineage>
</organism>
<evidence type="ECO:0000313" key="3">
    <source>
        <dbReference type="Proteomes" id="UP000005237"/>
    </source>
</evidence>
<feature type="compositionally biased region" description="Acidic residues" evidence="1">
    <location>
        <begin position="164"/>
        <end position="174"/>
    </location>
</feature>
<reference evidence="2" key="2">
    <citation type="submission" date="2022-06" db="UniProtKB">
        <authorList>
            <consortium name="EnsemblMetazoa"/>
        </authorList>
    </citation>
    <scope>IDENTIFICATION</scope>
    <source>
        <strain evidence="2">DF5081</strain>
    </source>
</reference>
<proteinExistence type="predicted"/>
<keyword evidence="3" id="KW-1185">Reference proteome</keyword>
<feature type="compositionally biased region" description="Basic and acidic residues" evidence="1">
    <location>
        <begin position="77"/>
        <end position="90"/>
    </location>
</feature>
<name>A0A8R1I9U0_CAEJA</name>